<reference evidence="7 8" key="1">
    <citation type="submission" date="2014-04" db="EMBL/GenBank/DDBJ databases">
        <authorList>
            <consortium name="DOE Joint Genome Institute"/>
            <person name="Kuo A."/>
            <person name="Martino E."/>
            <person name="Perotto S."/>
            <person name="Kohler A."/>
            <person name="Nagy L.G."/>
            <person name="Floudas D."/>
            <person name="Copeland A."/>
            <person name="Barry K.W."/>
            <person name="Cichocki N."/>
            <person name="Veneault-Fourrey C."/>
            <person name="LaButti K."/>
            <person name="Lindquist E.A."/>
            <person name="Lipzen A."/>
            <person name="Lundell T."/>
            <person name="Morin E."/>
            <person name="Murat C."/>
            <person name="Sun H."/>
            <person name="Tunlid A."/>
            <person name="Henrissat B."/>
            <person name="Grigoriev I.V."/>
            <person name="Hibbett D.S."/>
            <person name="Martin F."/>
            <person name="Nordberg H.P."/>
            <person name="Cantor M.N."/>
            <person name="Hua S.X."/>
        </authorList>
    </citation>
    <scope>NUCLEOTIDE SEQUENCE [LARGE SCALE GENOMIC DNA]</scope>
    <source>
        <strain evidence="7 8">Zn</strain>
    </source>
</reference>
<dbReference type="PROSITE" id="PS00141">
    <property type="entry name" value="ASP_PROTEASE"/>
    <property type="match status" value="2"/>
</dbReference>
<dbReference type="OrthoDB" id="15189at2759"/>
<dbReference type="STRING" id="913774.A0A0C3DML1"/>
<dbReference type="PRINTS" id="PR00792">
    <property type="entry name" value="PEPSIN"/>
</dbReference>
<gene>
    <name evidence="7" type="ORF">OIDMADRAFT_27690</name>
</gene>
<sequence>MVRSWITALVLAAAVTDAVAVKPDLIVGNPRGLLGKRAPSPDVLTDKLAPLKTVTLPLSWKSSRHQKKILNRRQSTGNSTSGGITAISNPQQLAYVAEVTWGNQTFDMLLDTGSSDTWLLQEGFQCLSSNGSAVDQSNCPVGPLHSGNFTGGQMGNVNFHAAYGSAGVSGAFGFEDITIAGLTVPNAQVALVDQAYFTTNVSGLFGLAFSGLTSEYPGTDTSKDTSTNYINYETVFYKMVDEGLTLPTFSFAPQRNGSNGYLAFGGVPPVNTTGPTAAVPIITGRSQISVNQPFFYNISVDSIVFEGSKNSTMSAINTPFAAIVDSGTSNLDLPAAVANPLLLAYNPPATFGQAWGVYEVPCNATAPGVAITIGGVNFEISPADLIFQTLVDPITGLCVTGVQPSTEPYILGDSFMNNVLTTFDLGALQMRFTALA</sequence>
<keyword evidence="5" id="KW-0732">Signal</keyword>
<dbReference type="InterPro" id="IPR033121">
    <property type="entry name" value="PEPTIDASE_A1"/>
</dbReference>
<dbReference type="InterPro" id="IPR034164">
    <property type="entry name" value="Pepsin-like_dom"/>
</dbReference>
<feature type="chain" id="PRO_5002163601" description="Peptidase A1 domain-containing protein" evidence="5">
    <location>
        <begin position="21"/>
        <end position="436"/>
    </location>
</feature>
<evidence type="ECO:0000256" key="4">
    <source>
        <dbReference type="RuleBase" id="RU000454"/>
    </source>
</evidence>
<dbReference type="Proteomes" id="UP000054321">
    <property type="component" value="Unassembled WGS sequence"/>
</dbReference>
<evidence type="ECO:0000256" key="2">
    <source>
        <dbReference type="ARBA" id="ARBA00022750"/>
    </source>
</evidence>
<keyword evidence="8" id="KW-1185">Reference proteome</keyword>
<keyword evidence="2 4" id="KW-0064">Aspartyl protease</keyword>
<evidence type="ECO:0000313" key="7">
    <source>
        <dbReference type="EMBL" id="KIN03248.1"/>
    </source>
</evidence>
<evidence type="ECO:0000259" key="6">
    <source>
        <dbReference type="PROSITE" id="PS51767"/>
    </source>
</evidence>
<feature type="domain" description="Peptidase A1" evidence="6">
    <location>
        <begin position="95"/>
        <end position="433"/>
    </location>
</feature>
<dbReference type="CDD" id="cd05471">
    <property type="entry name" value="pepsin_like"/>
    <property type="match status" value="1"/>
</dbReference>
<dbReference type="GO" id="GO:0000324">
    <property type="term" value="C:fungal-type vacuole"/>
    <property type="evidence" value="ECO:0007669"/>
    <property type="project" value="TreeGrafter"/>
</dbReference>
<dbReference type="Pfam" id="PF00026">
    <property type="entry name" value="Asp"/>
    <property type="match status" value="1"/>
</dbReference>
<organism evidence="7 8">
    <name type="scientific">Oidiodendron maius (strain Zn)</name>
    <dbReference type="NCBI Taxonomy" id="913774"/>
    <lineage>
        <taxon>Eukaryota</taxon>
        <taxon>Fungi</taxon>
        <taxon>Dikarya</taxon>
        <taxon>Ascomycota</taxon>
        <taxon>Pezizomycotina</taxon>
        <taxon>Leotiomycetes</taxon>
        <taxon>Leotiomycetes incertae sedis</taxon>
        <taxon>Myxotrichaceae</taxon>
        <taxon>Oidiodendron</taxon>
    </lineage>
</organism>
<feature type="signal peptide" evidence="5">
    <location>
        <begin position="1"/>
        <end position="20"/>
    </location>
</feature>
<dbReference type="PROSITE" id="PS51767">
    <property type="entry name" value="PEPTIDASE_A1"/>
    <property type="match status" value="1"/>
</dbReference>
<dbReference type="InterPro" id="IPR021109">
    <property type="entry name" value="Peptidase_aspartic_dom_sf"/>
</dbReference>
<accession>A0A0C3DML1</accession>
<evidence type="ECO:0000313" key="8">
    <source>
        <dbReference type="Proteomes" id="UP000054321"/>
    </source>
</evidence>
<keyword evidence="4" id="KW-0378">Hydrolase</keyword>
<dbReference type="InterPro" id="IPR001969">
    <property type="entry name" value="Aspartic_peptidase_AS"/>
</dbReference>
<dbReference type="PANTHER" id="PTHR47966">
    <property type="entry name" value="BETA-SITE APP-CLEAVING ENZYME, ISOFORM A-RELATED"/>
    <property type="match status" value="1"/>
</dbReference>
<proteinExistence type="inferred from homology"/>
<comment type="similarity">
    <text evidence="1 4">Belongs to the peptidase A1 family.</text>
</comment>
<dbReference type="AlphaFoldDB" id="A0A0C3DML1"/>
<evidence type="ECO:0000256" key="5">
    <source>
        <dbReference type="SAM" id="SignalP"/>
    </source>
</evidence>
<dbReference type="PANTHER" id="PTHR47966:SF47">
    <property type="entry name" value="ENDOPEPTIDASE, PUTATIVE (AFU_ORTHOLOGUE AFUA_3G01220)-RELATED"/>
    <property type="match status" value="1"/>
</dbReference>
<dbReference type="HOGENOM" id="CLU_035052_1_0_1"/>
<dbReference type="Gene3D" id="2.40.70.10">
    <property type="entry name" value="Acid Proteases"/>
    <property type="match status" value="2"/>
</dbReference>
<keyword evidence="4" id="KW-0645">Protease</keyword>
<feature type="active site" evidence="3">
    <location>
        <position position="111"/>
    </location>
</feature>
<evidence type="ECO:0000256" key="1">
    <source>
        <dbReference type="ARBA" id="ARBA00007447"/>
    </source>
</evidence>
<dbReference type="GO" id="GO:0004190">
    <property type="term" value="F:aspartic-type endopeptidase activity"/>
    <property type="evidence" value="ECO:0007669"/>
    <property type="project" value="UniProtKB-KW"/>
</dbReference>
<dbReference type="InParanoid" id="A0A0C3DML1"/>
<reference evidence="8" key="2">
    <citation type="submission" date="2015-01" db="EMBL/GenBank/DDBJ databases">
        <title>Evolutionary Origins and Diversification of the Mycorrhizal Mutualists.</title>
        <authorList>
            <consortium name="DOE Joint Genome Institute"/>
            <consortium name="Mycorrhizal Genomics Consortium"/>
            <person name="Kohler A."/>
            <person name="Kuo A."/>
            <person name="Nagy L.G."/>
            <person name="Floudas D."/>
            <person name="Copeland A."/>
            <person name="Barry K.W."/>
            <person name="Cichocki N."/>
            <person name="Veneault-Fourrey C."/>
            <person name="LaButti K."/>
            <person name="Lindquist E.A."/>
            <person name="Lipzen A."/>
            <person name="Lundell T."/>
            <person name="Morin E."/>
            <person name="Murat C."/>
            <person name="Riley R."/>
            <person name="Ohm R."/>
            <person name="Sun H."/>
            <person name="Tunlid A."/>
            <person name="Henrissat B."/>
            <person name="Grigoriev I.V."/>
            <person name="Hibbett D.S."/>
            <person name="Martin F."/>
        </authorList>
    </citation>
    <scope>NUCLEOTIDE SEQUENCE [LARGE SCALE GENOMIC DNA]</scope>
    <source>
        <strain evidence="8">Zn</strain>
    </source>
</reference>
<dbReference type="SUPFAM" id="SSF50630">
    <property type="entry name" value="Acid proteases"/>
    <property type="match status" value="1"/>
</dbReference>
<dbReference type="EMBL" id="KN832874">
    <property type="protein sequence ID" value="KIN03248.1"/>
    <property type="molecule type" value="Genomic_DNA"/>
</dbReference>
<dbReference type="GO" id="GO:0006508">
    <property type="term" value="P:proteolysis"/>
    <property type="evidence" value="ECO:0007669"/>
    <property type="project" value="UniProtKB-KW"/>
</dbReference>
<feature type="active site" evidence="3">
    <location>
        <position position="325"/>
    </location>
</feature>
<name>A0A0C3DML1_OIDMZ</name>
<evidence type="ECO:0000256" key="3">
    <source>
        <dbReference type="PIRSR" id="PIRSR601461-1"/>
    </source>
</evidence>
<dbReference type="InterPro" id="IPR001461">
    <property type="entry name" value="Aspartic_peptidase_A1"/>
</dbReference>
<protein>
    <recommendedName>
        <fullName evidence="6">Peptidase A1 domain-containing protein</fullName>
    </recommendedName>
</protein>